<reference evidence="7 8" key="1">
    <citation type="journal article" date="2013" name="Genome Biol.">
        <title>The genome sequence of the most widely cultivated cacao type and its use to identify candidate genes regulating pod color.</title>
        <authorList>
            <person name="Motamayor J.C."/>
            <person name="Mockaitis K."/>
            <person name="Schmutz J."/>
            <person name="Haiminen N."/>
            <person name="Iii D.L."/>
            <person name="Cornejo O."/>
            <person name="Findley S.D."/>
            <person name="Zheng P."/>
            <person name="Utro F."/>
            <person name="Royaert S."/>
            <person name="Saski C."/>
            <person name="Jenkins J."/>
            <person name="Podicheti R."/>
            <person name="Zhao M."/>
            <person name="Scheffler B.E."/>
            <person name="Stack J.C."/>
            <person name="Feltus F.A."/>
            <person name="Mustiga G.M."/>
            <person name="Amores F."/>
            <person name="Phillips W."/>
            <person name="Marelli J.P."/>
            <person name="May G.D."/>
            <person name="Shapiro H."/>
            <person name="Ma J."/>
            <person name="Bustamante C.D."/>
            <person name="Schnell R.J."/>
            <person name="Main D."/>
            <person name="Gilbert D."/>
            <person name="Parida L."/>
            <person name="Kuhn D.N."/>
        </authorList>
    </citation>
    <scope>NUCLEOTIDE SEQUENCE [LARGE SCALE GENOMIC DNA]</scope>
    <source>
        <strain evidence="8">cv. Matina 1-6</strain>
    </source>
</reference>
<dbReference type="AlphaFoldDB" id="A0A061GJA0"/>
<dbReference type="eggNOG" id="KOG2806">
    <property type="taxonomic scope" value="Eukaryota"/>
</dbReference>
<comment type="similarity">
    <text evidence="1">Belongs to the glycosyl hydrolase 18 family. Chitinase class V subfamily.</text>
</comment>
<keyword evidence="2" id="KW-0732">Signal</keyword>
<dbReference type="EMBL" id="CM001887">
    <property type="protein sequence ID" value="EOY29611.1"/>
    <property type="molecule type" value="Genomic_DNA"/>
</dbReference>
<name>A0A061GJA0_THECC</name>
<dbReference type="HOGENOM" id="CLU_002833_3_2_1"/>
<evidence type="ECO:0000256" key="2">
    <source>
        <dbReference type="ARBA" id="ARBA00022729"/>
    </source>
</evidence>
<dbReference type="GO" id="GO:0006032">
    <property type="term" value="P:chitin catabolic process"/>
    <property type="evidence" value="ECO:0000318"/>
    <property type="project" value="GO_Central"/>
</dbReference>
<evidence type="ECO:0000256" key="5">
    <source>
        <dbReference type="ARBA" id="ARBA00023295"/>
    </source>
</evidence>
<dbReference type="GO" id="GO:0005975">
    <property type="term" value="P:carbohydrate metabolic process"/>
    <property type="evidence" value="ECO:0007669"/>
    <property type="project" value="InterPro"/>
</dbReference>
<feature type="domain" description="GH18" evidence="6">
    <location>
        <begin position="1"/>
        <end position="269"/>
    </location>
</feature>
<dbReference type="Proteomes" id="UP000026915">
    <property type="component" value="Chromosome 9"/>
</dbReference>
<keyword evidence="3 7" id="KW-0378">Hydrolase</keyword>
<protein>
    <submittedName>
        <fullName evidence="7">Glycosyl hydrolase family protein with chitinase insertion domain</fullName>
    </submittedName>
</protein>
<evidence type="ECO:0000256" key="3">
    <source>
        <dbReference type="ARBA" id="ARBA00022801"/>
    </source>
</evidence>
<dbReference type="Gene3D" id="3.20.20.80">
    <property type="entry name" value="Glycosidases"/>
    <property type="match status" value="1"/>
</dbReference>
<evidence type="ECO:0000256" key="4">
    <source>
        <dbReference type="ARBA" id="ARBA00023180"/>
    </source>
</evidence>
<evidence type="ECO:0000313" key="7">
    <source>
        <dbReference type="EMBL" id="EOY29611.1"/>
    </source>
</evidence>
<dbReference type="InParanoid" id="A0A061GJA0"/>
<keyword evidence="8" id="KW-1185">Reference proteome</keyword>
<organism evidence="7 8">
    <name type="scientific">Theobroma cacao</name>
    <name type="common">Cacao</name>
    <name type="synonym">Cocoa</name>
    <dbReference type="NCBI Taxonomy" id="3641"/>
    <lineage>
        <taxon>Eukaryota</taxon>
        <taxon>Viridiplantae</taxon>
        <taxon>Streptophyta</taxon>
        <taxon>Embryophyta</taxon>
        <taxon>Tracheophyta</taxon>
        <taxon>Spermatophyta</taxon>
        <taxon>Magnoliopsida</taxon>
        <taxon>eudicotyledons</taxon>
        <taxon>Gunneridae</taxon>
        <taxon>Pentapetalae</taxon>
        <taxon>rosids</taxon>
        <taxon>malvids</taxon>
        <taxon>Malvales</taxon>
        <taxon>Malvaceae</taxon>
        <taxon>Byttnerioideae</taxon>
        <taxon>Theobroma</taxon>
    </lineage>
</organism>
<evidence type="ECO:0000256" key="1">
    <source>
        <dbReference type="ARBA" id="ARBA00008682"/>
    </source>
</evidence>
<dbReference type="PANTHER" id="PTHR11177">
    <property type="entry name" value="CHITINASE"/>
    <property type="match status" value="1"/>
</dbReference>
<sequence>MASQAGSRKSFIDSSIGLARSYGFHGLDLDWEYPSTLTEMANFGALLREWRVAVNNEARNTGRSPLLLAAAVFYSSNYYSLDYPVQTVANSLDWINVMAYDFYGPGWSDVTGPPASLFNPSSQVNADSGIRAWIQSGMPSKKIVLGFPFYGYAWTLADANNHGYFVPTTGSAISKDGSIGYKQIRQFIVQNGATTVHDTAVVGDYCYAGRTWIGYDDYPTIVTKVRYAKDKGCLVTLLGMLPWMTTGDFHEELHKYGVVISMWYLIMNK</sequence>
<evidence type="ECO:0000313" key="8">
    <source>
        <dbReference type="Proteomes" id="UP000026915"/>
    </source>
</evidence>
<dbReference type="GO" id="GO:0005576">
    <property type="term" value="C:extracellular region"/>
    <property type="evidence" value="ECO:0000318"/>
    <property type="project" value="GO_Central"/>
</dbReference>
<dbReference type="InterPro" id="IPR029070">
    <property type="entry name" value="Chitinase_insertion_sf"/>
</dbReference>
<dbReference type="InterPro" id="IPR001223">
    <property type="entry name" value="Glyco_hydro18_cat"/>
</dbReference>
<dbReference type="GO" id="GO:0008061">
    <property type="term" value="F:chitin binding"/>
    <property type="evidence" value="ECO:0007669"/>
    <property type="project" value="InterPro"/>
</dbReference>
<dbReference type="PROSITE" id="PS51910">
    <property type="entry name" value="GH18_2"/>
    <property type="match status" value="1"/>
</dbReference>
<dbReference type="GO" id="GO:0004568">
    <property type="term" value="F:chitinase activity"/>
    <property type="evidence" value="ECO:0000318"/>
    <property type="project" value="GO_Central"/>
</dbReference>
<dbReference type="SUPFAM" id="SSF51445">
    <property type="entry name" value="(Trans)glycosidases"/>
    <property type="match status" value="1"/>
</dbReference>
<dbReference type="FunFam" id="3.10.50.10:FF:000003">
    <property type="entry name" value="Class V chitinase CHIT5b"/>
    <property type="match status" value="1"/>
</dbReference>
<keyword evidence="5" id="KW-0326">Glycosidase</keyword>
<dbReference type="Pfam" id="PF00704">
    <property type="entry name" value="Glyco_hydro_18"/>
    <property type="match status" value="1"/>
</dbReference>
<dbReference type="InterPro" id="IPR017853">
    <property type="entry name" value="GH"/>
</dbReference>
<dbReference type="Gene3D" id="3.10.50.10">
    <property type="match status" value="1"/>
</dbReference>
<dbReference type="OMA" id="WEFPSWS"/>
<dbReference type="InterPro" id="IPR011583">
    <property type="entry name" value="Chitinase_II/V-like_cat"/>
</dbReference>
<proteinExistence type="inferred from homology"/>
<dbReference type="SMART" id="SM00636">
    <property type="entry name" value="Glyco_18"/>
    <property type="match status" value="1"/>
</dbReference>
<dbReference type="SUPFAM" id="SSF54556">
    <property type="entry name" value="Chitinase insertion domain"/>
    <property type="match status" value="1"/>
</dbReference>
<dbReference type="Gramene" id="EOY29611">
    <property type="protein sequence ID" value="EOY29611"/>
    <property type="gene ID" value="TCM_037105"/>
</dbReference>
<dbReference type="STRING" id="3641.A0A061GJA0"/>
<dbReference type="InterPro" id="IPR050314">
    <property type="entry name" value="Glycosyl_Hydrlase_18"/>
</dbReference>
<accession>A0A061GJA0</accession>
<keyword evidence="4" id="KW-0325">Glycoprotein</keyword>
<evidence type="ECO:0000259" key="6">
    <source>
        <dbReference type="PROSITE" id="PS51910"/>
    </source>
</evidence>
<dbReference type="PANTHER" id="PTHR11177:SF383">
    <property type="entry name" value="GLYCOSYL HYDROLASE FAMILY PROTEIN WITH CHITINASE INSERTION DOMAIN-CONTAINING PROTEIN"/>
    <property type="match status" value="1"/>
</dbReference>
<gene>
    <name evidence="7" type="ORF">TCM_037105</name>
</gene>